<dbReference type="PANTHER" id="PTHR36529">
    <property type="entry name" value="SLL1095 PROTEIN"/>
    <property type="match status" value="1"/>
</dbReference>
<accession>A0A317CS18</accession>
<dbReference type="InterPro" id="IPR018641">
    <property type="entry name" value="Trfase_1_rSAM/seldom-assoc"/>
</dbReference>
<evidence type="ECO:0000313" key="1">
    <source>
        <dbReference type="EMBL" id="PWR04854.1"/>
    </source>
</evidence>
<comment type="caution">
    <text evidence="1">The sequence shown here is derived from an EMBL/GenBank/DDBJ whole genome shotgun (WGS) entry which is preliminary data.</text>
</comment>
<dbReference type="PANTHER" id="PTHR36529:SF1">
    <property type="entry name" value="GLYCOSYLTRANSFERASE"/>
    <property type="match status" value="1"/>
</dbReference>
<keyword evidence="2" id="KW-1185">Reference proteome</keyword>
<proteinExistence type="predicted"/>
<dbReference type="InterPro" id="IPR029044">
    <property type="entry name" value="Nucleotide-diphossugar_trans"/>
</dbReference>
<gene>
    <name evidence="1" type="ORF">DKT68_29955</name>
</gene>
<protein>
    <submittedName>
        <fullName evidence="1">Glycosyltransferase</fullName>
    </submittedName>
</protein>
<dbReference type="OrthoDB" id="9798250at2"/>
<dbReference type="EMBL" id="QGKR01000356">
    <property type="protein sequence ID" value="PWR04854.1"/>
    <property type="molecule type" value="Genomic_DNA"/>
</dbReference>
<dbReference type="AlphaFoldDB" id="A0A317CS18"/>
<organism evidence="1 2">
    <name type="scientific">Micromonospora acroterricola</name>
    <dbReference type="NCBI Taxonomy" id="2202421"/>
    <lineage>
        <taxon>Bacteria</taxon>
        <taxon>Bacillati</taxon>
        <taxon>Actinomycetota</taxon>
        <taxon>Actinomycetes</taxon>
        <taxon>Micromonosporales</taxon>
        <taxon>Micromonosporaceae</taxon>
        <taxon>Micromonospora</taxon>
    </lineage>
</organism>
<name>A0A317CS18_9ACTN</name>
<dbReference type="Proteomes" id="UP000245410">
    <property type="component" value="Unassembled WGS sequence"/>
</dbReference>
<evidence type="ECO:0000313" key="2">
    <source>
        <dbReference type="Proteomes" id="UP000245410"/>
    </source>
</evidence>
<dbReference type="RefSeq" id="WP_109820737.1">
    <property type="nucleotide sequence ID" value="NZ_QGKR01000356.1"/>
</dbReference>
<keyword evidence="1" id="KW-0808">Transferase</keyword>
<dbReference type="Gene3D" id="3.90.550.10">
    <property type="entry name" value="Spore Coat Polysaccharide Biosynthesis Protein SpsA, Chain A"/>
    <property type="match status" value="1"/>
</dbReference>
<sequence>MTILLVVAKAPVPGAVKTRLCPPATPAQAARIAAAALRDTLDAVRATPGVTPVLACAGRLTEVEDAAALTAALTGWPVLDQRGARLGDRLANAYAEVAAAYPGRPVLQIGMDTPQLTPARLTAAVRRLRASDAVLGRARDGGWWSLGLREPRHADVLRDVPMSTPDTGRATWAALTGRGLSVVPLPVLRDVDEWPDALAVARDVPGGRFARQVAAVRLALVPGERR</sequence>
<reference evidence="1 2" key="1">
    <citation type="submission" date="2018-05" db="EMBL/GenBank/DDBJ databases">
        <title>Micromonospora atacamensis sp. nov., a novel actinobacteria isolated from high altitude Atacama Desert soil.</title>
        <authorList>
            <person name="Carro L."/>
            <person name="Golinska P."/>
            <person name="Klenk H.-P."/>
            <person name="Goodfellow M."/>
        </authorList>
    </citation>
    <scope>NUCLEOTIDE SEQUENCE [LARGE SCALE GENOMIC DNA]</scope>
    <source>
        <strain evidence="1 2">5R2A7</strain>
    </source>
</reference>
<dbReference type="Pfam" id="PF09837">
    <property type="entry name" value="DUF2064"/>
    <property type="match status" value="1"/>
</dbReference>
<dbReference type="GO" id="GO:0016740">
    <property type="term" value="F:transferase activity"/>
    <property type="evidence" value="ECO:0007669"/>
    <property type="project" value="UniProtKB-KW"/>
</dbReference>
<dbReference type="SUPFAM" id="SSF53448">
    <property type="entry name" value="Nucleotide-diphospho-sugar transferases"/>
    <property type="match status" value="1"/>
</dbReference>